<name>A0ABX8EF89_9ACTN</name>
<evidence type="ECO:0000256" key="5">
    <source>
        <dbReference type="SAM" id="Phobius"/>
    </source>
</evidence>
<protein>
    <recommendedName>
        <fullName evidence="10">Histidine kinase</fullName>
    </recommendedName>
</protein>
<organism evidence="8 9">
    <name type="scientific">Nocardioides aquaticus</name>
    <dbReference type="NCBI Taxonomy" id="160826"/>
    <lineage>
        <taxon>Bacteria</taxon>
        <taxon>Bacillati</taxon>
        <taxon>Actinomycetota</taxon>
        <taxon>Actinomycetes</taxon>
        <taxon>Propionibacteriales</taxon>
        <taxon>Nocardioidaceae</taxon>
        <taxon>Nocardioides</taxon>
    </lineage>
</organism>
<accession>A0ABX8EF89</accession>
<feature type="transmembrane region" description="Helical" evidence="5">
    <location>
        <begin position="106"/>
        <end position="132"/>
    </location>
</feature>
<dbReference type="EMBL" id="CP075371">
    <property type="protein sequence ID" value="QVT79153.1"/>
    <property type="molecule type" value="Genomic_DNA"/>
</dbReference>
<dbReference type="PANTHER" id="PTHR24421:SF61">
    <property type="entry name" value="OXYGEN SENSOR HISTIDINE KINASE NREB"/>
    <property type="match status" value="1"/>
</dbReference>
<feature type="compositionally biased region" description="Gly residues" evidence="4">
    <location>
        <begin position="244"/>
        <end position="253"/>
    </location>
</feature>
<evidence type="ECO:0000313" key="8">
    <source>
        <dbReference type="EMBL" id="QVT79153.1"/>
    </source>
</evidence>
<keyword evidence="1" id="KW-0808">Transferase</keyword>
<evidence type="ECO:0000256" key="2">
    <source>
        <dbReference type="ARBA" id="ARBA00022777"/>
    </source>
</evidence>
<sequence>MAATRAAGAVAVEGRLLRALAGLRLVVLLNAWGVGLWTLDGAARPAGVVACLVLMTVWTGVATWGYASPARRGPVLLGLDLAVALGVLLAGPWVKGPDFAATVPGFWIMAVLFAWAIHLRTAGGLVAGVVLAGVDLALRPDVTLTVYGNAFLLVVGGPVVGYLTGSLQQMADERDRAERAAATAAERARLARAVHDGTLQVLALVQRRAGELGPHATDLGRLAGEQERGLRRLIRAQDAVAAGGSPGAGGDGSPYGPYGPDGSALAPGEPVDVAALLASLGARPGVEVVLPGGVVPAPPVTAHELVAAVVACLDNVARHVGDDARAWVLLEDLGDEVAVSVRDEGPGIAEGRLDDAAAQGRLGVRESVCGRVADLGGTATLDTGRHGTTWRLAVPREHA</sequence>
<proteinExistence type="predicted"/>
<evidence type="ECO:0000256" key="1">
    <source>
        <dbReference type="ARBA" id="ARBA00022679"/>
    </source>
</evidence>
<feature type="region of interest" description="Disordered" evidence="4">
    <location>
        <begin position="242"/>
        <end position="262"/>
    </location>
</feature>
<keyword evidence="5" id="KW-0812">Transmembrane</keyword>
<keyword evidence="3" id="KW-0902">Two-component regulatory system</keyword>
<dbReference type="Proteomes" id="UP000679307">
    <property type="component" value="Chromosome"/>
</dbReference>
<evidence type="ECO:0000259" key="6">
    <source>
        <dbReference type="Pfam" id="PF02518"/>
    </source>
</evidence>
<dbReference type="NCBIfam" id="NF047322">
    <property type="entry name" value="HK_morpho_MacS"/>
    <property type="match status" value="1"/>
</dbReference>
<dbReference type="PANTHER" id="PTHR24421">
    <property type="entry name" value="NITRATE/NITRITE SENSOR PROTEIN NARX-RELATED"/>
    <property type="match status" value="1"/>
</dbReference>
<dbReference type="Pfam" id="PF19354">
    <property type="entry name" value="DUF5931"/>
    <property type="match status" value="1"/>
</dbReference>
<feature type="transmembrane region" description="Helical" evidence="5">
    <location>
        <begin position="144"/>
        <end position="164"/>
    </location>
</feature>
<feature type="transmembrane region" description="Helical" evidence="5">
    <location>
        <begin position="45"/>
        <end position="67"/>
    </location>
</feature>
<evidence type="ECO:0000256" key="3">
    <source>
        <dbReference type="ARBA" id="ARBA00023012"/>
    </source>
</evidence>
<dbReference type="InterPro" id="IPR045975">
    <property type="entry name" value="DUF5931"/>
</dbReference>
<dbReference type="Gene3D" id="3.30.565.10">
    <property type="entry name" value="Histidine kinase-like ATPase, C-terminal domain"/>
    <property type="match status" value="1"/>
</dbReference>
<feature type="transmembrane region" description="Helical" evidence="5">
    <location>
        <begin position="21"/>
        <end position="39"/>
    </location>
</feature>
<evidence type="ECO:0008006" key="10">
    <source>
        <dbReference type="Google" id="ProtNLM"/>
    </source>
</evidence>
<evidence type="ECO:0000259" key="7">
    <source>
        <dbReference type="Pfam" id="PF19354"/>
    </source>
</evidence>
<gene>
    <name evidence="8" type="ORF">ENKNEFLB_01533</name>
</gene>
<keyword evidence="2" id="KW-0418">Kinase</keyword>
<dbReference type="InterPro" id="IPR003594">
    <property type="entry name" value="HATPase_dom"/>
</dbReference>
<dbReference type="InterPro" id="IPR050482">
    <property type="entry name" value="Sensor_HK_TwoCompSys"/>
</dbReference>
<dbReference type="Pfam" id="PF02518">
    <property type="entry name" value="HATPase_c"/>
    <property type="match status" value="1"/>
</dbReference>
<evidence type="ECO:0000313" key="9">
    <source>
        <dbReference type="Proteomes" id="UP000679307"/>
    </source>
</evidence>
<reference evidence="8 9" key="1">
    <citation type="submission" date="2021-05" db="EMBL/GenBank/DDBJ databases">
        <title>Complete genome of Nocardioides aquaticus KCTC 9944T isolated from meromictic and hypersaline Ekho Lake, Antarctica.</title>
        <authorList>
            <person name="Hwang K."/>
            <person name="Kim K.M."/>
            <person name="Choe H."/>
        </authorList>
    </citation>
    <scope>NUCLEOTIDE SEQUENCE [LARGE SCALE GENOMIC DNA]</scope>
    <source>
        <strain evidence="8 9">KCTC 9944</strain>
    </source>
</reference>
<dbReference type="SUPFAM" id="SSF55874">
    <property type="entry name" value="ATPase domain of HSP90 chaperone/DNA topoisomerase II/histidine kinase"/>
    <property type="match status" value="1"/>
</dbReference>
<dbReference type="RefSeq" id="WP_214058632.1">
    <property type="nucleotide sequence ID" value="NZ_BAAAHS010000046.1"/>
</dbReference>
<keyword evidence="9" id="KW-1185">Reference proteome</keyword>
<feature type="domain" description="Histidine kinase/HSP90-like ATPase" evidence="6">
    <location>
        <begin position="305"/>
        <end position="397"/>
    </location>
</feature>
<evidence type="ECO:0000256" key="4">
    <source>
        <dbReference type="SAM" id="MobiDB-lite"/>
    </source>
</evidence>
<feature type="domain" description="DUF5931" evidence="7">
    <location>
        <begin position="9"/>
        <end position="163"/>
    </location>
</feature>
<keyword evidence="5" id="KW-0472">Membrane</keyword>
<feature type="transmembrane region" description="Helical" evidence="5">
    <location>
        <begin position="74"/>
        <end position="94"/>
    </location>
</feature>
<keyword evidence="5" id="KW-1133">Transmembrane helix</keyword>
<dbReference type="InterPro" id="IPR036890">
    <property type="entry name" value="HATPase_C_sf"/>
</dbReference>